<reference evidence="4 5" key="1">
    <citation type="journal article" date="2016" name="Nat. Commun.">
        <title>Thousands of microbial genomes shed light on interconnected biogeochemical processes in an aquifer system.</title>
        <authorList>
            <person name="Anantharaman K."/>
            <person name="Brown C.T."/>
            <person name="Hug L.A."/>
            <person name="Sharon I."/>
            <person name="Castelle C.J."/>
            <person name="Probst A.J."/>
            <person name="Thomas B.C."/>
            <person name="Singh A."/>
            <person name="Wilkins M.J."/>
            <person name="Karaoz U."/>
            <person name="Brodie E.L."/>
            <person name="Williams K.H."/>
            <person name="Hubbard S.S."/>
            <person name="Banfield J.F."/>
        </authorList>
    </citation>
    <scope>NUCLEOTIDE SEQUENCE [LARGE SCALE GENOMIC DNA]</scope>
</reference>
<accession>A0A1F7RP83</accession>
<evidence type="ECO:0000313" key="4">
    <source>
        <dbReference type="EMBL" id="OGL42968.1"/>
    </source>
</evidence>
<comment type="similarity">
    <text evidence="1">Belongs to the sulfotransferase 1 family.</text>
</comment>
<sequence>MEAKQTFKILVNSMPKSGTFLLCKAIDLIGFNNIARRNLLQKIFSKLGVGLPSGFGHATVAKHWLRRIYGYFSYECKTSMIPIGVVSPVNVPAKLMAHWLKTIPIGHYIPGHIPWSLELDKILCQLGYRHILIIRDPRDVLVSFLHYVIKPEHGLSKDFKRLSKDEQLEFAITGGYAEIRGTQVLGIGQAFRSIMNWKQSANCLIVRFESLIGEKGGGLKKKQYETIKKICDYLEVSSDEKFISNLCESVFDSYSPTFRKGQIGAWKKELTSDWIKTFNRTHADLLEELQYDLEGDEISL</sequence>
<name>A0A1F7RP83_9BACT</name>
<dbReference type="EMBL" id="MGDB01000017">
    <property type="protein sequence ID" value="OGL42968.1"/>
    <property type="molecule type" value="Genomic_DNA"/>
</dbReference>
<dbReference type="Pfam" id="PF00685">
    <property type="entry name" value="Sulfotransfer_1"/>
    <property type="match status" value="1"/>
</dbReference>
<dbReference type="Gene3D" id="3.40.50.300">
    <property type="entry name" value="P-loop containing nucleotide triphosphate hydrolases"/>
    <property type="match status" value="1"/>
</dbReference>
<dbReference type="InterPro" id="IPR027417">
    <property type="entry name" value="P-loop_NTPase"/>
</dbReference>
<proteinExistence type="inferred from homology"/>
<evidence type="ECO:0000256" key="1">
    <source>
        <dbReference type="ARBA" id="ARBA00005771"/>
    </source>
</evidence>
<dbReference type="InterPro" id="IPR000863">
    <property type="entry name" value="Sulfotransferase_dom"/>
</dbReference>
<gene>
    <name evidence="4" type="ORF">A2042_03150</name>
</gene>
<protein>
    <recommendedName>
        <fullName evidence="3">Sulfotransferase domain-containing protein</fullName>
    </recommendedName>
</protein>
<evidence type="ECO:0000259" key="3">
    <source>
        <dbReference type="Pfam" id="PF00685"/>
    </source>
</evidence>
<feature type="domain" description="Sulfotransferase" evidence="3">
    <location>
        <begin position="9"/>
        <end position="286"/>
    </location>
</feature>
<organism evidence="4 5">
    <name type="scientific">Candidatus Schekmanbacteria bacterium GWA2_38_11</name>
    <dbReference type="NCBI Taxonomy" id="1817876"/>
    <lineage>
        <taxon>Bacteria</taxon>
        <taxon>Candidatus Schekmaniibacteriota</taxon>
    </lineage>
</organism>
<dbReference type="SUPFAM" id="SSF52540">
    <property type="entry name" value="P-loop containing nucleoside triphosphate hydrolases"/>
    <property type="match status" value="1"/>
</dbReference>
<dbReference type="Proteomes" id="UP000178526">
    <property type="component" value="Unassembled WGS sequence"/>
</dbReference>
<dbReference type="AlphaFoldDB" id="A0A1F7RP83"/>
<evidence type="ECO:0000313" key="5">
    <source>
        <dbReference type="Proteomes" id="UP000178526"/>
    </source>
</evidence>
<evidence type="ECO:0000256" key="2">
    <source>
        <dbReference type="ARBA" id="ARBA00022679"/>
    </source>
</evidence>
<dbReference type="GO" id="GO:0008146">
    <property type="term" value="F:sulfotransferase activity"/>
    <property type="evidence" value="ECO:0007669"/>
    <property type="project" value="InterPro"/>
</dbReference>
<dbReference type="PANTHER" id="PTHR11783">
    <property type="entry name" value="SULFOTRANSFERASE SULT"/>
    <property type="match status" value="1"/>
</dbReference>
<keyword evidence="2" id="KW-0808">Transferase</keyword>
<comment type="caution">
    <text evidence="4">The sequence shown here is derived from an EMBL/GenBank/DDBJ whole genome shotgun (WGS) entry which is preliminary data.</text>
</comment>